<dbReference type="EC" id="3.2.1.3" evidence="9"/>
<evidence type="ECO:0000256" key="2">
    <source>
        <dbReference type="ARBA" id="ARBA00006188"/>
    </source>
</evidence>
<keyword evidence="6 9" id="KW-0119">Carbohydrate metabolism</keyword>
<name>A0A165Y3K0_9AGAM</name>
<dbReference type="GO" id="GO:0000272">
    <property type="term" value="P:polysaccharide catabolic process"/>
    <property type="evidence" value="ECO:0007669"/>
    <property type="project" value="UniProtKB-KW"/>
</dbReference>
<dbReference type="SMART" id="SM01065">
    <property type="entry name" value="CBM_2"/>
    <property type="match status" value="1"/>
</dbReference>
<keyword evidence="3 12" id="KW-0732">Signal</keyword>
<dbReference type="InterPro" id="IPR011613">
    <property type="entry name" value="GH15-like"/>
</dbReference>
<dbReference type="GO" id="GO:0004339">
    <property type="term" value="F:glucan 1,4-alpha-glucosidase activity"/>
    <property type="evidence" value="ECO:0007669"/>
    <property type="project" value="UniProtKB-EC"/>
</dbReference>
<dbReference type="PRINTS" id="PR00736">
    <property type="entry name" value="GLHYDRLASE15"/>
</dbReference>
<evidence type="ECO:0000259" key="13">
    <source>
        <dbReference type="PROSITE" id="PS51166"/>
    </source>
</evidence>
<organism evidence="14">
    <name type="scientific">Athelia psychrophila</name>
    <dbReference type="NCBI Taxonomy" id="1759441"/>
    <lineage>
        <taxon>Eukaryota</taxon>
        <taxon>Fungi</taxon>
        <taxon>Dikarya</taxon>
        <taxon>Basidiomycota</taxon>
        <taxon>Agaricomycotina</taxon>
        <taxon>Agaricomycetes</taxon>
        <taxon>Agaricomycetidae</taxon>
        <taxon>Atheliales</taxon>
        <taxon>Atheliaceae</taxon>
        <taxon>Athelia</taxon>
    </lineage>
</organism>
<accession>A0A165Y3K0</accession>
<dbReference type="PANTHER" id="PTHR31616">
    <property type="entry name" value="TREHALASE"/>
    <property type="match status" value="1"/>
</dbReference>
<dbReference type="OrthoDB" id="6123450at2759"/>
<keyword evidence="5" id="KW-0325">Glycoprotein</keyword>
<protein>
    <recommendedName>
        <fullName evidence="9">Glucoamylase</fullName>
        <ecNumber evidence="9">3.2.1.3</ecNumber>
    </recommendedName>
    <alternativeName>
        <fullName evidence="9">1,4-alpha-D-glucan glucohydrolase</fullName>
    </alternativeName>
    <alternativeName>
        <fullName evidence="9">Glucan 1,4-alpha-glucosidase</fullName>
    </alternativeName>
</protein>
<dbReference type="FunFam" id="1.50.10.10:FF:000018">
    <property type="entry name" value="Glucoamylase"/>
    <property type="match status" value="1"/>
</dbReference>
<evidence type="ECO:0000313" key="14">
    <source>
        <dbReference type="EMBL" id="KZP09166.1"/>
    </source>
</evidence>
<dbReference type="STRING" id="436010.A0A165Y3K0"/>
<dbReference type="InterPro" id="IPR000165">
    <property type="entry name" value="Glucoamylase"/>
</dbReference>
<dbReference type="Gene3D" id="2.60.40.10">
    <property type="entry name" value="Immunoglobulins"/>
    <property type="match status" value="1"/>
</dbReference>
<dbReference type="SUPFAM" id="SSF49452">
    <property type="entry name" value="Starch-binding domain-like"/>
    <property type="match status" value="1"/>
</dbReference>
<feature type="active site" description="Proton donor" evidence="10">
    <location>
        <position position="204"/>
    </location>
</feature>
<dbReference type="Gene3D" id="1.50.10.10">
    <property type="match status" value="1"/>
</dbReference>
<dbReference type="PROSITE" id="PS51166">
    <property type="entry name" value="CBM20"/>
    <property type="match status" value="1"/>
</dbReference>
<feature type="signal peptide" evidence="12">
    <location>
        <begin position="1"/>
        <end position="24"/>
    </location>
</feature>
<gene>
    <name evidence="14" type="ORF">FIBSPDRAFT_760349</name>
</gene>
<dbReference type="AlphaFoldDB" id="A0A165Y3K0"/>
<dbReference type="EMBL" id="KV417706">
    <property type="protein sequence ID" value="KZP09166.1"/>
    <property type="molecule type" value="Genomic_DNA"/>
</dbReference>
<reference evidence="14" key="1">
    <citation type="journal article" date="2016" name="Mol. Biol. Evol.">
        <title>Comparative Genomics of Early-Diverging Mushroom-Forming Fungi Provides Insights into the Origins of Lignocellulose Decay Capabilities.</title>
        <authorList>
            <person name="Nagy L.G."/>
            <person name="Riley R."/>
            <person name="Tritt A."/>
            <person name="Adam C."/>
            <person name="Daum C."/>
            <person name="Floudas D."/>
            <person name="Sun H."/>
            <person name="Yadav J.S."/>
            <person name="Pangilinan J."/>
            <person name="Larsson K.H."/>
            <person name="Matsuura K."/>
            <person name="Barry K."/>
            <person name="Labutti K."/>
            <person name="Kuo R."/>
            <person name="Ohm R.A."/>
            <person name="Bhattacharya S.S."/>
            <person name="Shirouzu T."/>
            <person name="Yoshinaga Y."/>
            <person name="Martin F.M."/>
            <person name="Grigoriev I.V."/>
            <person name="Hibbett D.S."/>
        </authorList>
    </citation>
    <scope>NUCLEOTIDE SEQUENCE [LARGE SCALE GENOMIC DNA]</scope>
    <source>
        <strain evidence="14">CBS 109695</strain>
    </source>
</reference>
<dbReference type="GO" id="GO:0000324">
    <property type="term" value="C:fungal-type vacuole"/>
    <property type="evidence" value="ECO:0007669"/>
    <property type="project" value="TreeGrafter"/>
</dbReference>
<dbReference type="GO" id="GO:2001070">
    <property type="term" value="F:starch binding"/>
    <property type="evidence" value="ECO:0007669"/>
    <property type="project" value="InterPro"/>
</dbReference>
<evidence type="ECO:0000256" key="1">
    <source>
        <dbReference type="ARBA" id="ARBA00001863"/>
    </source>
</evidence>
<comment type="similarity">
    <text evidence="2 9">Belongs to the glycosyl hydrolase 15 family.</text>
</comment>
<feature type="binding site" evidence="11">
    <location>
        <position position="145"/>
    </location>
    <ligand>
        <name>substrate</name>
    </ligand>
</feature>
<evidence type="ECO:0000256" key="5">
    <source>
        <dbReference type="ARBA" id="ARBA00023180"/>
    </source>
</evidence>
<evidence type="ECO:0000256" key="9">
    <source>
        <dbReference type="PIRNR" id="PIRNR001031"/>
    </source>
</evidence>
<evidence type="ECO:0000256" key="4">
    <source>
        <dbReference type="ARBA" id="ARBA00022801"/>
    </source>
</evidence>
<comment type="catalytic activity">
    <reaction evidence="1 9">
        <text>Hydrolysis of terminal (1-&gt;4)-linked alpha-D-glucose residues successively from non-reducing ends of the chains with release of beta-D-glucose.</text>
        <dbReference type="EC" id="3.2.1.3"/>
    </reaction>
</comment>
<dbReference type="InterPro" id="IPR012341">
    <property type="entry name" value="6hp_glycosidase-like_sf"/>
</dbReference>
<dbReference type="InterPro" id="IPR013784">
    <property type="entry name" value="Carb-bd-like_fold"/>
</dbReference>
<dbReference type="InterPro" id="IPR008291">
    <property type="entry name" value="Glucoamylase_SBD"/>
</dbReference>
<keyword evidence="8 9" id="KW-0624">Polysaccharide degradation</keyword>
<dbReference type="InterPro" id="IPR013783">
    <property type="entry name" value="Ig-like_fold"/>
</dbReference>
<dbReference type="Pfam" id="PF00723">
    <property type="entry name" value="Glyco_hydro_15"/>
    <property type="match status" value="1"/>
</dbReference>
<evidence type="ECO:0000256" key="12">
    <source>
        <dbReference type="SAM" id="SignalP"/>
    </source>
</evidence>
<proteinExistence type="inferred from homology"/>
<feature type="domain" description="CBM20" evidence="13">
    <location>
        <begin position="476"/>
        <end position="575"/>
    </location>
</feature>
<dbReference type="InterPro" id="IPR002044">
    <property type="entry name" value="CBM20"/>
</dbReference>
<evidence type="ECO:0000256" key="10">
    <source>
        <dbReference type="PIRSR" id="PIRSR001031-1"/>
    </source>
</evidence>
<evidence type="ECO:0000256" key="8">
    <source>
        <dbReference type="ARBA" id="ARBA00023326"/>
    </source>
</evidence>
<dbReference type="Pfam" id="PF00686">
    <property type="entry name" value="CBM_20"/>
    <property type="match status" value="1"/>
</dbReference>
<sequence>MRATLVLSSFFALFAALVPHPTAASVASYIATEGPIAKAGILANIGPNGSKSSGAAAGVVIASPNTVNPNYLYTWVRDSSLVFKSLIDQYTLGIDHTASLRTLIDQFVAAESKLQQTSNPSGAVGTGGLGEPKFNIDESAFTGSWGRPQRDGPALRATALITYANWLVANGNTSYATTTLWPIILLDLNYVSASWNLTSFDLWEELQSSSFWTTAVQHRALREGAALATALGQTGVVGGYTTQANAALCLLQSYWGSGYITANTGGGRSGIDSNTVLASIHTFDIAAGCDATTFQPCSDRALANLLTYVNSFRTVYALNAGVANNVAVATGRYPEDVYQGGNPWYLSTFAVAEQLYDALHTWSALGSLSITATSLQFFQTFQATAAVGTYAASSSTYTTLTGAIQAYADGFVSIAAQYTPSGGGLAEQFGRADGAPLSALDLTWSYASALTAFDARNGTAFKSWGAKGLSAAAGCQTGPGVVAVTFVVDATTVPGENIYLAGSVASLENWSASSALLLSSANYPEWSITVNVPASTAIQYKYLRINNGAVTWESDPNMQITTPAGGKVTTADTWR</sequence>
<keyword evidence="4 9" id="KW-0378">Hydrolase</keyword>
<evidence type="ECO:0000256" key="6">
    <source>
        <dbReference type="ARBA" id="ARBA00023277"/>
    </source>
</evidence>
<feature type="chain" id="PRO_5007869339" description="Glucoamylase" evidence="12">
    <location>
        <begin position="25"/>
        <end position="575"/>
    </location>
</feature>
<dbReference type="PIRSF" id="PIRSF001031">
    <property type="entry name" value="Glu-a-glcsd_SBD"/>
    <property type="match status" value="1"/>
</dbReference>
<feature type="active site" description="Proton acceptor" evidence="10">
    <location>
        <position position="201"/>
    </location>
</feature>
<dbReference type="InterPro" id="IPR008928">
    <property type="entry name" value="6-hairpin_glycosidase_sf"/>
</dbReference>
<keyword evidence="7 9" id="KW-0326">Glycosidase</keyword>
<dbReference type="PANTHER" id="PTHR31616:SF12">
    <property type="entry name" value="GLUCOAMYLASE"/>
    <property type="match status" value="1"/>
</dbReference>
<evidence type="ECO:0000256" key="11">
    <source>
        <dbReference type="PIRSR" id="PIRSR001031-2"/>
    </source>
</evidence>
<evidence type="ECO:0000256" key="3">
    <source>
        <dbReference type="ARBA" id="ARBA00022729"/>
    </source>
</evidence>
<evidence type="ECO:0000256" key="7">
    <source>
        <dbReference type="ARBA" id="ARBA00023295"/>
    </source>
</evidence>
<dbReference type="SUPFAM" id="SSF48208">
    <property type="entry name" value="Six-hairpin glycosidases"/>
    <property type="match status" value="1"/>
</dbReference>